<dbReference type="AlphaFoldDB" id="A0A5N1JIY7"/>
<dbReference type="InterPro" id="IPR001789">
    <property type="entry name" value="Sig_transdc_resp-reg_receiver"/>
</dbReference>
<dbReference type="InterPro" id="IPR011006">
    <property type="entry name" value="CheY-like_superfamily"/>
</dbReference>
<accession>A0A5N1JIY7</accession>
<dbReference type="InterPro" id="IPR052893">
    <property type="entry name" value="TCS_response_regulator"/>
</dbReference>
<dbReference type="PANTHER" id="PTHR44520">
    <property type="entry name" value="RESPONSE REGULATOR RCP1-RELATED"/>
    <property type="match status" value="1"/>
</dbReference>
<reference evidence="3 4" key="1">
    <citation type="submission" date="2019-09" db="EMBL/GenBank/DDBJ databases">
        <title>Genome Sequence of Larkinella sp MA1.</title>
        <authorList>
            <person name="Srinivasan S."/>
        </authorList>
    </citation>
    <scope>NUCLEOTIDE SEQUENCE [LARGE SCALE GENOMIC DNA]</scope>
    <source>
        <strain evidence="3 4">MA1</strain>
    </source>
</reference>
<dbReference type="PANTHER" id="PTHR44520:SF2">
    <property type="entry name" value="RESPONSE REGULATOR RCP1"/>
    <property type="match status" value="1"/>
</dbReference>
<comment type="caution">
    <text evidence="3">The sequence shown here is derived from an EMBL/GenBank/DDBJ whole genome shotgun (WGS) entry which is preliminary data.</text>
</comment>
<sequence length="146" mass="16548">MWYFNSVNHLKNSLTSCVFIADDDEDDRFLLQFAFQELGFDSALTFANDGLDLLRLLLDSEVSPALIILDINMPRLDGFETLKVLRSKKAYQATPIVMLTTSVQESDRQHARDLGASAYLIKPSTIEELKKTVFQLVSDWKLAPDC</sequence>
<keyword evidence="4" id="KW-1185">Reference proteome</keyword>
<feature type="domain" description="Response regulatory" evidence="2">
    <location>
        <begin position="17"/>
        <end position="137"/>
    </location>
</feature>
<evidence type="ECO:0000256" key="1">
    <source>
        <dbReference type="PROSITE-ProRule" id="PRU00169"/>
    </source>
</evidence>
<dbReference type="Gene3D" id="3.40.50.2300">
    <property type="match status" value="1"/>
</dbReference>
<dbReference type="Proteomes" id="UP000326344">
    <property type="component" value="Unassembled WGS sequence"/>
</dbReference>
<name>A0A5N1JIY7_9BACT</name>
<proteinExistence type="predicted"/>
<dbReference type="Pfam" id="PF00072">
    <property type="entry name" value="Response_reg"/>
    <property type="match status" value="1"/>
</dbReference>
<gene>
    <name evidence="3" type="ORF">F0P93_01255</name>
</gene>
<dbReference type="GO" id="GO:0000160">
    <property type="term" value="P:phosphorelay signal transduction system"/>
    <property type="evidence" value="ECO:0007669"/>
    <property type="project" value="InterPro"/>
</dbReference>
<dbReference type="SUPFAM" id="SSF52172">
    <property type="entry name" value="CheY-like"/>
    <property type="match status" value="1"/>
</dbReference>
<organism evidence="3 4">
    <name type="scientific">Larkinella humicola</name>
    <dbReference type="NCBI Taxonomy" id="2607654"/>
    <lineage>
        <taxon>Bacteria</taxon>
        <taxon>Pseudomonadati</taxon>
        <taxon>Bacteroidota</taxon>
        <taxon>Cytophagia</taxon>
        <taxon>Cytophagales</taxon>
        <taxon>Spirosomataceae</taxon>
        <taxon>Larkinella</taxon>
    </lineage>
</organism>
<keyword evidence="1" id="KW-0597">Phosphoprotein</keyword>
<protein>
    <submittedName>
        <fullName evidence="3">Response regulator</fullName>
    </submittedName>
</protein>
<feature type="modified residue" description="4-aspartylphosphate" evidence="1">
    <location>
        <position position="70"/>
    </location>
</feature>
<evidence type="ECO:0000313" key="4">
    <source>
        <dbReference type="Proteomes" id="UP000326344"/>
    </source>
</evidence>
<dbReference type="EMBL" id="VTWS01000001">
    <property type="protein sequence ID" value="KAA9356410.1"/>
    <property type="molecule type" value="Genomic_DNA"/>
</dbReference>
<evidence type="ECO:0000259" key="2">
    <source>
        <dbReference type="PROSITE" id="PS50110"/>
    </source>
</evidence>
<dbReference type="PROSITE" id="PS50110">
    <property type="entry name" value="RESPONSE_REGULATORY"/>
    <property type="match status" value="1"/>
</dbReference>
<evidence type="ECO:0000313" key="3">
    <source>
        <dbReference type="EMBL" id="KAA9356410.1"/>
    </source>
</evidence>
<dbReference type="SMART" id="SM00448">
    <property type="entry name" value="REC"/>
    <property type="match status" value="1"/>
</dbReference>